<evidence type="ECO:0000313" key="3">
    <source>
        <dbReference type="Proteomes" id="UP000435649"/>
    </source>
</evidence>
<dbReference type="AlphaFoldDB" id="A0A844G3J3"/>
<dbReference type="GO" id="GO:0004519">
    <property type="term" value="F:endonuclease activity"/>
    <property type="evidence" value="ECO:0007669"/>
    <property type="project" value="UniProtKB-KW"/>
</dbReference>
<keyword evidence="2" id="KW-0255">Endonuclease</keyword>
<gene>
    <name evidence="2" type="ORF">FYJ85_12845</name>
</gene>
<protein>
    <submittedName>
        <fullName evidence="2">Endonuclease</fullName>
    </submittedName>
</protein>
<keyword evidence="2" id="KW-0540">Nuclease</keyword>
<accession>A0A844G3J3</accession>
<organism evidence="2 3">
    <name type="scientific">Victivallis lenta</name>
    <dbReference type="NCBI Taxonomy" id="2606640"/>
    <lineage>
        <taxon>Bacteria</taxon>
        <taxon>Pseudomonadati</taxon>
        <taxon>Lentisphaerota</taxon>
        <taxon>Lentisphaeria</taxon>
        <taxon>Victivallales</taxon>
        <taxon>Victivallaceae</taxon>
        <taxon>Victivallis</taxon>
    </lineage>
</organism>
<keyword evidence="2" id="KW-0378">Hydrolase</keyword>
<dbReference type="InterPro" id="IPR051916">
    <property type="entry name" value="GPI-anchor_lipid_remodeler"/>
</dbReference>
<evidence type="ECO:0000259" key="1">
    <source>
        <dbReference type="Pfam" id="PF03372"/>
    </source>
</evidence>
<dbReference type="GO" id="GO:0006506">
    <property type="term" value="P:GPI anchor biosynthetic process"/>
    <property type="evidence" value="ECO:0007669"/>
    <property type="project" value="TreeGrafter"/>
</dbReference>
<dbReference type="Gene3D" id="3.60.10.10">
    <property type="entry name" value="Endonuclease/exonuclease/phosphatase"/>
    <property type="match status" value="1"/>
</dbReference>
<sequence>MRLLVYNIAYGTGCPGGEAKRLLTVHRYLRTSAFHFSQIVGLVYDLQPDVIGLVEADSGSWRTSGLSHPEKLAQLLSEEVLTVPKPDSKYGPTSFLSRMPYLKSQTNALLARSDSEEKKHYFPCGTKKLILERESDGITVFLVHLGLSRRVRVRQLDYLRELLPKGRPIVLAGDFNTFRGENAELAEFMRDTGLVNANTAHQATYPAWKPLKQLDYILVSPQIEVEHFEVIPVLYSDHLPLVADLKIAQ</sequence>
<evidence type="ECO:0000313" key="2">
    <source>
        <dbReference type="EMBL" id="MST97926.1"/>
    </source>
</evidence>
<dbReference type="Proteomes" id="UP000435649">
    <property type="component" value="Unassembled WGS sequence"/>
</dbReference>
<reference evidence="2 3" key="1">
    <citation type="submission" date="2019-08" db="EMBL/GenBank/DDBJ databases">
        <title>In-depth cultivation of the pig gut microbiome towards novel bacterial diversity and tailored functional studies.</title>
        <authorList>
            <person name="Wylensek D."/>
            <person name="Hitch T.C.A."/>
            <person name="Clavel T."/>
        </authorList>
    </citation>
    <scope>NUCLEOTIDE SEQUENCE [LARGE SCALE GENOMIC DNA]</scope>
    <source>
        <strain evidence="2 3">BBE-744-WT-12</strain>
    </source>
</reference>
<dbReference type="PANTHER" id="PTHR14859:SF15">
    <property type="entry name" value="ENDONUCLEASE_EXONUCLEASE_PHOSPHATASE DOMAIN-CONTAINING PROTEIN"/>
    <property type="match status" value="1"/>
</dbReference>
<keyword evidence="3" id="KW-1185">Reference proteome</keyword>
<dbReference type="RefSeq" id="WP_154419040.1">
    <property type="nucleotide sequence ID" value="NZ_CALXOB010000029.1"/>
</dbReference>
<dbReference type="SUPFAM" id="SSF56219">
    <property type="entry name" value="DNase I-like"/>
    <property type="match status" value="1"/>
</dbReference>
<dbReference type="InterPro" id="IPR036691">
    <property type="entry name" value="Endo/exonu/phosph_ase_sf"/>
</dbReference>
<name>A0A844G3J3_9BACT</name>
<dbReference type="InterPro" id="IPR005135">
    <property type="entry name" value="Endo/exonuclease/phosphatase"/>
</dbReference>
<proteinExistence type="predicted"/>
<feature type="domain" description="Endonuclease/exonuclease/phosphatase" evidence="1">
    <location>
        <begin position="35"/>
        <end position="238"/>
    </location>
</feature>
<comment type="caution">
    <text evidence="2">The sequence shown here is derived from an EMBL/GenBank/DDBJ whole genome shotgun (WGS) entry which is preliminary data.</text>
</comment>
<dbReference type="GO" id="GO:0016020">
    <property type="term" value="C:membrane"/>
    <property type="evidence" value="ECO:0007669"/>
    <property type="project" value="GOC"/>
</dbReference>
<dbReference type="Pfam" id="PF03372">
    <property type="entry name" value="Exo_endo_phos"/>
    <property type="match status" value="1"/>
</dbReference>
<dbReference type="PANTHER" id="PTHR14859">
    <property type="entry name" value="CALCOFLUOR WHITE HYPERSENSITIVE PROTEIN PRECURSOR"/>
    <property type="match status" value="1"/>
</dbReference>
<dbReference type="EMBL" id="VUNS01000014">
    <property type="protein sequence ID" value="MST97926.1"/>
    <property type="molecule type" value="Genomic_DNA"/>
</dbReference>